<dbReference type="GO" id="GO:0004371">
    <property type="term" value="F:glycerone kinase activity"/>
    <property type="evidence" value="ECO:0007669"/>
    <property type="project" value="InterPro"/>
</dbReference>
<protein>
    <recommendedName>
        <fullName evidence="1">DhaK domain-containing protein</fullName>
    </recommendedName>
</protein>
<dbReference type="RefSeq" id="XP_005782692.1">
    <property type="nucleotide sequence ID" value="XM_005782635.1"/>
</dbReference>
<dbReference type="Proteomes" id="UP000013827">
    <property type="component" value="Unassembled WGS sequence"/>
</dbReference>
<dbReference type="Pfam" id="PF02733">
    <property type="entry name" value="Dak1"/>
    <property type="match status" value="2"/>
</dbReference>
<dbReference type="FunFam" id="3.40.50.10440:FF:000001">
    <property type="entry name" value="Dihydroxyacetone kinase, DhaK subunit"/>
    <property type="match status" value="2"/>
</dbReference>
<dbReference type="GO" id="GO:0019563">
    <property type="term" value="P:glycerol catabolic process"/>
    <property type="evidence" value="ECO:0007669"/>
    <property type="project" value="TreeGrafter"/>
</dbReference>
<dbReference type="PANTHER" id="PTHR28629:SF4">
    <property type="entry name" value="TRIOKINASE_FMN CYCLASE"/>
    <property type="match status" value="1"/>
</dbReference>
<evidence type="ECO:0000313" key="3">
    <source>
        <dbReference type="Proteomes" id="UP000013827"/>
    </source>
</evidence>
<evidence type="ECO:0000259" key="1">
    <source>
        <dbReference type="PROSITE" id="PS51481"/>
    </source>
</evidence>
<organism evidence="2 3">
    <name type="scientific">Emiliania huxleyi (strain CCMP1516)</name>
    <dbReference type="NCBI Taxonomy" id="280463"/>
    <lineage>
        <taxon>Eukaryota</taxon>
        <taxon>Haptista</taxon>
        <taxon>Haptophyta</taxon>
        <taxon>Prymnesiophyceae</taxon>
        <taxon>Isochrysidales</taxon>
        <taxon>Noelaerhabdaceae</taxon>
        <taxon>Emiliania</taxon>
    </lineage>
</organism>
<reference evidence="2" key="2">
    <citation type="submission" date="2024-10" db="UniProtKB">
        <authorList>
            <consortium name="EnsemblProtists"/>
        </authorList>
    </citation>
    <scope>IDENTIFICATION</scope>
</reference>
<dbReference type="HOGENOM" id="CLU_1055997_0_0_1"/>
<keyword evidence="3" id="KW-1185">Reference proteome</keyword>
<name>A0A0D3K3C8_EMIH1</name>
<reference evidence="3" key="1">
    <citation type="journal article" date="2013" name="Nature">
        <title>Pan genome of the phytoplankton Emiliania underpins its global distribution.</title>
        <authorList>
            <person name="Read B.A."/>
            <person name="Kegel J."/>
            <person name="Klute M.J."/>
            <person name="Kuo A."/>
            <person name="Lefebvre S.C."/>
            <person name="Maumus F."/>
            <person name="Mayer C."/>
            <person name="Miller J."/>
            <person name="Monier A."/>
            <person name="Salamov A."/>
            <person name="Young J."/>
            <person name="Aguilar M."/>
            <person name="Claverie J.M."/>
            <person name="Frickenhaus S."/>
            <person name="Gonzalez K."/>
            <person name="Herman E.K."/>
            <person name="Lin Y.C."/>
            <person name="Napier J."/>
            <person name="Ogata H."/>
            <person name="Sarno A.F."/>
            <person name="Shmutz J."/>
            <person name="Schroeder D."/>
            <person name="de Vargas C."/>
            <person name="Verret F."/>
            <person name="von Dassow P."/>
            <person name="Valentin K."/>
            <person name="Van de Peer Y."/>
            <person name="Wheeler G."/>
            <person name="Dacks J.B."/>
            <person name="Delwiche C.F."/>
            <person name="Dyhrman S.T."/>
            <person name="Glockner G."/>
            <person name="John U."/>
            <person name="Richards T."/>
            <person name="Worden A.Z."/>
            <person name="Zhang X."/>
            <person name="Grigoriev I.V."/>
            <person name="Allen A.E."/>
            <person name="Bidle K."/>
            <person name="Borodovsky M."/>
            <person name="Bowler C."/>
            <person name="Brownlee C."/>
            <person name="Cock J.M."/>
            <person name="Elias M."/>
            <person name="Gladyshev V.N."/>
            <person name="Groth M."/>
            <person name="Guda C."/>
            <person name="Hadaegh A."/>
            <person name="Iglesias-Rodriguez M.D."/>
            <person name="Jenkins J."/>
            <person name="Jones B.M."/>
            <person name="Lawson T."/>
            <person name="Leese F."/>
            <person name="Lindquist E."/>
            <person name="Lobanov A."/>
            <person name="Lomsadze A."/>
            <person name="Malik S.B."/>
            <person name="Marsh M.E."/>
            <person name="Mackinder L."/>
            <person name="Mock T."/>
            <person name="Mueller-Roeber B."/>
            <person name="Pagarete A."/>
            <person name="Parker M."/>
            <person name="Probert I."/>
            <person name="Quesneville H."/>
            <person name="Raines C."/>
            <person name="Rensing S.A."/>
            <person name="Riano-Pachon D.M."/>
            <person name="Richier S."/>
            <person name="Rokitta S."/>
            <person name="Shiraiwa Y."/>
            <person name="Soanes D.M."/>
            <person name="van der Giezen M."/>
            <person name="Wahlund T.M."/>
            <person name="Williams B."/>
            <person name="Wilson W."/>
            <person name="Wolfe G."/>
            <person name="Wurch L.L."/>
        </authorList>
    </citation>
    <scope>NUCLEOTIDE SEQUENCE</scope>
</reference>
<dbReference type="InterPro" id="IPR050861">
    <property type="entry name" value="Dihydroxyacetone_Kinase"/>
</dbReference>
<dbReference type="InterPro" id="IPR004006">
    <property type="entry name" value="DhaK_dom"/>
</dbReference>
<dbReference type="PROSITE" id="PS51481">
    <property type="entry name" value="DHAK"/>
    <property type="match status" value="2"/>
</dbReference>
<dbReference type="KEGG" id="ehx:EMIHUDRAFT_233079"/>
<dbReference type="eggNOG" id="KOG2426">
    <property type="taxonomic scope" value="Eukaryota"/>
</dbReference>
<dbReference type="SUPFAM" id="SSF82549">
    <property type="entry name" value="DAK1/DegV-like"/>
    <property type="match status" value="2"/>
</dbReference>
<accession>A0A0D3K3C8</accession>
<evidence type="ECO:0000313" key="2">
    <source>
        <dbReference type="EnsemblProtists" id="EOD30263"/>
    </source>
</evidence>
<proteinExistence type="predicted"/>
<dbReference type="Gene3D" id="3.40.50.10440">
    <property type="entry name" value="Dihydroxyacetone kinase, domain 1"/>
    <property type="match status" value="2"/>
</dbReference>
<dbReference type="GeneID" id="17275536"/>
<dbReference type="PANTHER" id="PTHR28629">
    <property type="entry name" value="TRIOKINASE/FMN CYCLASE"/>
    <property type="match status" value="1"/>
</dbReference>
<dbReference type="PaxDb" id="2903-EOD30263"/>
<sequence length="264" mass="26632">MVSDVAVQSILNNTADAVEEMIEGLVLLNPSLKRLGGHNVVVRASLDRSKVALVSGGGSGHEPSHAGWVGEGMLSAAVCGAVFASPSTAAVLAAILHVTGPAGCLVVVKNYTGDRLNFGLACEHAKALGLSVELVVSILNNTADAVEEMIEGLVLLNPSLKRLGGHNVVVRASLDRSKVALVSGGGSGHEPSHAGWVGEGMLSAAVCGAVFASPSTAAVLAAILHVTGPAGCLVVVKNYTGDRLNFGLACEHAKALGLSVELVV</sequence>
<dbReference type="GO" id="GO:0005829">
    <property type="term" value="C:cytosol"/>
    <property type="evidence" value="ECO:0007669"/>
    <property type="project" value="TreeGrafter"/>
</dbReference>
<feature type="domain" description="DhaK" evidence="1">
    <location>
        <begin position="13"/>
        <end position="136"/>
    </location>
</feature>
<feature type="domain" description="DhaK" evidence="1">
    <location>
        <begin position="141"/>
        <end position="264"/>
    </location>
</feature>
<dbReference type="AlphaFoldDB" id="A0A0D3K3C8"/>
<dbReference type="STRING" id="2903.R1D4F3"/>
<dbReference type="EnsemblProtists" id="EOD30263">
    <property type="protein sequence ID" value="EOD30263"/>
    <property type="gene ID" value="EMIHUDRAFT_233079"/>
</dbReference>